<name>A0A841GQW6_9GAMM</name>
<dbReference type="AlphaFoldDB" id="A0A841GQW6"/>
<dbReference type="UniPathway" id="UPA00834">
    <property type="reaction ID" value="UER00712"/>
</dbReference>
<dbReference type="InterPro" id="IPR006369">
    <property type="entry name" value="Protohaem_IX_farnesylTrfase"/>
</dbReference>
<dbReference type="PROSITE" id="PS00943">
    <property type="entry name" value="UBIA"/>
    <property type="match status" value="1"/>
</dbReference>
<protein>
    <recommendedName>
        <fullName evidence="9">Protoheme IX farnesyltransferase</fullName>
        <ecNumber evidence="9">2.5.1.141</ecNumber>
    </recommendedName>
    <alternativeName>
        <fullName evidence="9">Heme B farnesyltransferase</fullName>
    </alternativeName>
    <alternativeName>
        <fullName evidence="9">Heme O synthase</fullName>
    </alternativeName>
</protein>
<comment type="catalytic activity">
    <reaction evidence="8 9">
        <text>heme b + (2E,6E)-farnesyl diphosphate + H2O = Fe(II)-heme o + diphosphate</text>
        <dbReference type="Rhea" id="RHEA:28070"/>
        <dbReference type="ChEBI" id="CHEBI:15377"/>
        <dbReference type="ChEBI" id="CHEBI:33019"/>
        <dbReference type="ChEBI" id="CHEBI:60344"/>
        <dbReference type="ChEBI" id="CHEBI:60530"/>
        <dbReference type="ChEBI" id="CHEBI:175763"/>
        <dbReference type="EC" id="2.5.1.141"/>
    </reaction>
</comment>
<comment type="caution">
    <text evidence="10">The sequence shown here is derived from an EMBL/GenBank/DDBJ whole genome shotgun (WGS) entry which is preliminary data.</text>
</comment>
<feature type="transmembrane region" description="Helical" evidence="9">
    <location>
        <begin position="133"/>
        <end position="153"/>
    </location>
</feature>
<evidence type="ECO:0000313" key="10">
    <source>
        <dbReference type="EMBL" id="MBB6056013.1"/>
    </source>
</evidence>
<dbReference type="CDD" id="cd13957">
    <property type="entry name" value="PT_UbiA_Cox10"/>
    <property type="match status" value="1"/>
</dbReference>
<dbReference type="EC" id="2.5.1.141" evidence="9"/>
<evidence type="ECO:0000313" key="11">
    <source>
        <dbReference type="Proteomes" id="UP000585721"/>
    </source>
</evidence>
<dbReference type="NCBIfam" id="NF003348">
    <property type="entry name" value="PRK04375.1-1"/>
    <property type="match status" value="1"/>
</dbReference>
<feature type="transmembrane region" description="Helical" evidence="9">
    <location>
        <begin position="233"/>
        <end position="251"/>
    </location>
</feature>
<feature type="transmembrane region" description="Helical" evidence="9">
    <location>
        <begin position="159"/>
        <end position="182"/>
    </location>
</feature>
<dbReference type="HAMAP" id="MF_00154">
    <property type="entry name" value="CyoE_CtaB"/>
    <property type="match status" value="1"/>
</dbReference>
<dbReference type="PANTHER" id="PTHR43448:SF2">
    <property type="entry name" value="PROTOHEME IX FARNESYLTRANSFERASE, MITOCHONDRIAL"/>
    <property type="match status" value="1"/>
</dbReference>
<comment type="miscellaneous">
    <text evidence="9">Carbon 2 of the heme B porphyrin ring is defined according to the Fischer nomenclature.</text>
</comment>
<evidence type="ECO:0000256" key="9">
    <source>
        <dbReference type="HAMAP-Rule" id="MF_00154"/>
    </source>
</evidence>
<feature type="transmembrane region" description="Helical" evidence="9">
    <location>
        <begin position="35"/>
        <end position="59"/>
    </location>
</feature>
<gene>
    <name evidence="9" type="primary">cyoE</name>
    <name evidence="10" type="ORF">HNR75_001943</name>
</gene>
<comment type="subcellular location">
    <subcellularLocation>
        <location evidence="1 9">Cell membrane</location>
        <topology evidence="1 9">Multi-pass membrane protein</topology>
    </subcellularLocation>
</comment>
<evidence type="ECO:0000256" key="6">
    <source>
        <dbReference type="ARBA" id="ARBA00023133"/>
    </source>
</evidence>
<keyword evidence="3 9" id="KW-0808">Transferase</keyword>
<comment type="function">
    <text evidence="9">Converts heme B (protoheme IX) to heme O by substitution of the vinyl group on carbon 2 of heme B porphyrin ring with a hydroxyethyl farnesyl side group.</text>
</comment>
<dbReference type="GO" id="GO:0008495">
    <property type="term" value="F:protoheme IX farnesyltransferase activity"/>
    <property type="evidence" value="ECO:0007669"/>
    <property type="project" value="UniProtKB-UniRule"/>
</dbReference>
<evidence type="ECO:0000256" key="4">
    <source>
        <dbReference type="ARBA" id="ARBA00022692"/>
    </source>
</evidence>
<dbReference type="GO" id="GO:0048034">
    <property type="term" value="P:heme O biosynthetic process"/>
    <property type="evidence" value="ECO:0007669"/>
    <property type="project" value="UniProtKB-UniRule"/>
</dbReference>
<dbReference type="InterPro" id="IPR044878">
    <property type="entry name" value="UbiA_sf"/>
</dbReference>
<keyword evidence="4 9" id="KW-0812">Transmembrane</keyword>
<keyword evidence="11" id="KW-1185">Reference proteome</keyword>
<feature type="transmembrane region" description="Helical" evidence="9">
    <location>
        <begin position="208"/>
        <end position="227"/>
    </location>
</feature>
<dbReference type="Proteomes" id="UP000585721">
    <property type="component" value="Unassembled WGS sequence"/>
</dbReference>
<dbReference type="InterPro" id="IPR030470">
    <property type="entry name" value="UbiA_prenylTrfase_CS"/>
</dbReference>
<evidence type="ECO:0000256" key="1">
    <source>
        <dbReference type="ARBA" id="ARBA00004651"/>
    </source>
</evidence>
<sequence>MIKQYLLVTKPGIIFGNLISVIGGFFLASKGSLDLPLFLATVTGVSLVIASGCAFNNYIDRDIDCIMERTKNRVLVKGLISPVTTLVYATLLGIAGFGLLWIMTNPLATALAVMGFVVYVGLYSLWLKRTSVYGTLVGSLSGAAPPVIGYCAVSNQFDIAAFLLLLIFSLWQMPHSYAIAIFRFKDYQSASIPVLPVKHGISVTKSHILWYVLAFAVATLMLTLSGYAGYSYFAVAMLIGIGWSAMALAGFKAVDDRVWAKKLFIFSIIAITSLSVMMSVDFASPDPTQFLTSLGF</sequence>
<evidence type="ECO:0000256" key="8">
    <source>
        <dbReference type="ARBA" id="ARBA00047690"/>
    </source>
</evidence>
<feature type="transmembrane region" description="Helical" evidence="9">
    <location>
        <begin position="79"/>
        <end position="101"/>
    </location>
</feature>
<dbReference type="Gene3D" id="1.10.357.140">
    <property type="entry name" value="UbiA prenyltransferase"/>
    <property type="match status" value="1"/>
</dbReference>
<evidence type="ECO:0000256" key="7">
    <source>
        <dbReference type="ARBA" id="ARBA00023136"/>
    </source>
</evidence>
<feature type="transmembrane region" description="Helical" evidence="9">
    <location>
        <begin position="107"/>
        <end position="126"/>
    </location>
</feature>
<dbReference type="RefSeq" id="WP_188026755.1">
    <property type="nucleotide sequence ID" value="NZ_JACHGR010000006.1"/>
</dbReference>
<keyword evidence="5 9" id="KW-1133">Transmembrane helix</keyword>
<dbReference type="Pfam" id="PF01040">
    <property type="entry name" value="UbiA"/>
    <property type="match status" value="1"/>
</dbReference>
<reference evidence="10 11" key="1">
    <citation type="submission" date="2020-08" db="EMBL/GenBank/DDBJ databases">
        <title>Genomic Encyclopedia of Type Strains, Phase IV (KMG-IV): sequencing the most valuable type-strain genomes for metagenomic binning, comparative biology and taxonomic classification.</title>
        <authorList>
            <person name="Goeker M."/>
        </authorList>
    </citation>
    <scope>NUCLEOTIDE SEQUENCE [LARGE SCALE GENOMIC DNA]</scope>
    <source>
        <strain evidence="10 11">DSM 22975</strain>
    </source>
</reference>
<organism evidence="10 11">
    <name type="scientific">Tolumonas osonensis</name>
    <dbReference type="NCBI Taxonomy" id="675874"/>
    <lineage>
        <taxon>Bacteria</taxon>
        <taxon>Pseudomonadati</taxon>
        <taxon>Pseudomonadota</taxon>
        <taxon>Gammaproteobacteria</taxon>
        <taxon>Aeromonadales</taxon>
        <taxon>Aeromonadaceae</taxon>
        <taxon>Tolumonas</taxon>
    </lineage>
</organism>
<evidence type="ECO:0000256" key="5">
    <source>
        <dbReference type="ARBA" id="ARBA00022989"/>
    </source>
</evidence>
<proteinExistence type="inferred from homology"/>
<dbReference type="InterPro" id="IPR000537">
    <property type="entry name" value="UbiA_prenyltransferase"/>
</dbReference>
<feature type="transmembrane region" description="Helical" evidence="9">
    <location>
        <begin position="12"/>
        <end position="29"/>
    </location>
</feature>
<accession>A0A841GQW6</accession>
<dbReference type="FunFam" id="1.10.357.140:FF:000001">
    <property type="entry name" value="Protoheme IX farnesyltransferase"/>
    <property type="match status" value="1"/>
</dbReference>
<dbReference type="PANTHER" id="PTHR43448">
    <property type="entry name" value="PROTOHEME IX FARNESYLTRANSFERASE, MITOCHONDRIAL"/>
    <property type="match status" value="1"/>
</dbReference>
<comment type="similarity">
    <text evidence="9">Belongs to the UbiA prenyltransferase family. Protoheme IX farnesyltransferase subfamily.</text>
</comment>
<feature type="transmembrane region" description="Helical" evidence="9">
    <location>
        <begin position="263"/>
        <end position="284"/>
    </location>
</feature>
<keyword evidence="2 9" id="KW-1003">Cell membrane</keyword>
<evidence type="ECO:0000256" key="2">
    <source>
        <dbReference type="ARBA" id="ARBA00022475"/>
    </source>
</evidence>
<comment type="pathway">
    <text evidence="9">Porphyrin-containing compound metabolism; heme O biosynthesis; heme O from protoheme: step 1/1.</text>
</comment>
<dbReference type="EMBL" id="JACHGR010000006">
    <property type="protein sequence ID" value="MBB6056013.1"/>
    <property type="molecule type" value="Genomic_DNA"/>
</dbReference>
<keyword evidence="7 9" id="KW-0472">Membrane</keyword>
<dbReference type="GO" id="GO:0005886">
    <property type="term" value="C:plasma membrane"/>
    <property type="evidence" value="ECO:0007669"/>
    <property type="project" value="UniProtKB-SubCell"/>
</dbReference>
<keyword evidence="6 9" id="KW-0350">Heme biosynthesis</keyword>
<dbReference type="NCBIfam" id="TIGR01473">
    <property type="entry name" value="cyoE_ctaB"/>
    <property type="match status" value="1"/>
</dbReference>
<evidence type="ECO:0000256" key="3">
    <source>
        <dbReference type="ARBA" id="ARBA00022679"/>
    </source>
</evidence>